<dbReference type="KEGG" id="kus:B9G99_09325"/>
<dbReference type="Pfam" id="PF08362">
    <property type="entry name" value="TetR_C_3"/>
    <property type="match status" value="1"/>
</dbReference>
<dbReference type="GO" id="GO:0003700">
    <property type="term" value="F:DNA-binding transcription factor activity"/>
    <property type="evidence" value="ECO:0007669"/>
    <property type="project" value="TreeGrafter"/>
</dbReference>
<dbReference type="InterPro" id="IPR001647">
    <property type="entry name" value="HTH_TetR"/>
</dbReference>
<reference evidence="4 5" key="1">
    <citation type="journal article" date="2017" name="Int. J. Syst. Evol. Microbiol.">
        <title>Kushneria konosiri sp. nov., isolated from the Korean salt-fermented seafood Daemi-jeot.</title>
        <authorList>
            <person name="Yun J.H."/>
            <person name="Park S.K."/>
            <person name="Lee J.Y."/>
            <person name="Jung M.J."/>
            <person name="Bae J.W."/>
        </authorList>
    </citation>
    <scope>NUCLEOTIDE SEQUENCE [LARGE SCALE GENOMIC DNA]</scope>
    <source>
        <strain evidence="4 5">X49</strain>
    </source>
</reference>
<evidence type="ECO:0000256" key="2">
    <source>
        <dbReference type="PROSITE-ProRule" id="PRU00335"/>
    </source>
</evidence>
<gene>
    <name evidence="4" type="ORF">B9G99_09325</name>
</gene>
<dbReference type="GO" id="GO:0045892">
    <property type="term" value="P:negative regulation of DNA-templated transcription"/>
    <property type="evidence" value="ECO:0007669"/>
    <property type="project" value="InterPro"/>
</dbReference>
<dbReference type="InterPro" id="IPR050109">
    <property type="entry name" value="HTH-type_TetR-like_transc_reg"/>
</dbReference>
<dbReference type="InterPro" id="IPR013573">
    <property type="entry name" value="Tscrpt_reg_YcdC_C"/>
</dbReference>
<dbReference type="InterPro" id="IPR036271">
    <property type="entry name" value="Tet_transcr_reg_TetR-rel_C_sf"/>
</dbReference>
<dbReference type="PRINTS" id="PR00455">
    <property type="entry name" value="HTHTETR"/>
</dbReference>
<dbReference type="RefSeq" id="WP_086623398.1">
    <property type="nucleotide sequence ID" value="NZ_CP021323.1"/>
</dbReference>
<dbReference type="AlphaFoldDB" id="A0A2Z2HL40"/>
<feature type="domain" description="HTH tetR-type" evidence="3">
    <location>
        <begin position="21"/>
        <end position="81"/>
    </location>
</feature>
<dbReference type="Proteomes" id="UP000250025">
    <property type="component" value="Chromosome"/>
</dbReference>
<evidence type="ECO:0000313" key="4">
    <source>
        <dbReference type="EMBL" id="ARS54521.1"/>
    </source>
</evidence>
<feature type="DNA-binding region" description="H-T-H motif" evidence="2">
    <location>
        <begin position="44"/>
        <end position="63"/>
    </location>
</feature>
<dbReference type="SUPFAM" id="SSF46689">
    <property type="entry name" value="Homeodomain-like"/>
    <property type="match status" value="1"/>
</dbReference>
<proteinExistence type="predicted"/>
<organism evidence="4 5">
    <name type="scientific">Kushneria konosiri</name>
    <dbReference type="NCBI Taxonomy" id="698828"/>
    <lineage>
        <taxon>Bacteria</taxon>
        <taxon>Pseudomonadati</taxon>
        <taxon>Pseudomonadota</taxon>
        <taxon>Gammaproteobacteria</taxon>
        <taxon>Oceanospirillales</taxon>
        <taxon>Halomonadaceae</taxon>
        <taxon>Kushneria</taxon>
    </lineage>
</organism>
<accession>A0A2Z2HL40</accession>
<keyword evidence="1 2" id="KW-0238">DNA-binding</keyword>
<keyword evidence="5" id="KW-1185">Reference proteome</keyword>
<dbReference type="EMBL" id="CP021323">
    <property type="protein sequence ID" value="ARS54521.1"/>
    <property type="molecule type" value="Genomic_DNA"/>
</dbReference>
<dbReference type="Gene3D" id="1.10.10.60">
    <property type="entry name" value="Homeodomain-like"/>
    <property type="match status" value="1"/>
</dbReference>
<evidence type="ECO:0000256" key="1">
    <source>
        <dbReference type="ARBA" id="ARBA00023125"/>
    </source>
</evidence>
<dbReference type="Pfam" id="PF00440">
    <property type="entry name" value="TetR_N"/>
    <property type="match status" value="1"/>
</dbReference>
<sequence>MASKRQTGSASNVSGTGAVRARNQARILDAAEAVFAVHGYRGGSLSAIAQTAGLARANLLYYFKSKRGLYVALLERTMARWNDLLEEIDVNDEPAQVLSAFIRAKLALVRQYPQASRLFAGEVLQGAPMLQDYLRGPLRSWIDARAAVLSGWIERGQIDARVDPHALIFLIWSTTQHYADYEAQVLALTGREALTDDDERRIGDFLCHMVLAGCGLTGRQAPDSDA</sequence>
<protein>
    <submittedName>
        <fullName evidence="4">TetR family transcriptional regulator</fullName>
    </submittedName>
</protein>
<dbReference type="PANTHER" id="PTHR30055">
    <property type="entry name" value="HTH-TYPE TRANSCRIPTIONAL REGULATOR RUTR"/>
    <property type="match status" value="1"/>
</dbReference>
<evidence type="ECO:0000313" key="5">
    <source>
        <dbReference type="Proteomes" id="UP000250025"/>
    </source>
</evidence>
<dbReference type="PROSITE" id="PS50977">
    <property type="entry name" value="HTH_TETR_2"/>
    <property type="match status" value="1"/>
</dbReference>
<dbReference type="OrthoDB" id="6860332at2"/>
<name>A0A2Z2HL40_9GAMM</name>
<dbReference type="Gene3D" id="1.10.357.10">
    <property type="entry name" value="Tetracycline Repressor, domain 2"/>
    <property type="match status" value="1"/>
</dbReference>
<evidence type="ECO:0000259" key="3">
    <source>
        <dbReference type="PROSITE" id="PS50977"/>
    </source>
</evidence>
<dbReference type="GO" id="GO:0000976">
    <property type="term" value="F:transcription cis-regulatory region binding"/>
    <property type="evidence" value="ECO:0007669"/>
    <property type="project" value="TreeGrafter"/>
</dbReference>
<dbReference type="PANTHER" id="PTHR30055:SF196">
    <property type="entry name" value="HTH-TYPE TRANSCRIPTIONAL REGULATOR RUTR"/>
    <property type="match status" value="1"/>
</dbReference>
<dbReference type="SUPFAM" id="SSF48498">
    <property type="entry name" value="Tetracyclin repressor-like, C-terminal domain"/>
    <property type="match status" value="1"/>
</dbReference>
<dbReference type="InterPro" id="IPR009057">
    <property type="entry name" value="Homeodomain-like_sf"/>
</dbReference>